<dbReference type="InterPro" id="IPR049492">
    <property type="entry name" value="BD-FAE-like_dom"/>
</dbReference>
<evidence type="ECO:0000313" key="3">
    <source>
        <dbReference type="EMBL" id="TSH99219.1"/>
    </source>
</evidence>
<proteinExistence type="predicted"/>
<dbReference type="PANTHER" id="PTHR48081">
    <property type="entry name" value="AB HYDROLASE SUPERFAMILY PROTEIN C4A8.06C"/>
    <property type="match status" value="1"/>
</dbReference>
<keyword evidence="4" id="KW-1185">Reference proteome</keyword>
<evidence type="ECO:0000313" key="4">
    <source>
        <dbReference type="Proteomes" id="UP000318405"/>
    </source>
</evidence>
<gene>
    <name evidence="3" type="ORF">FOZ76_00350</name>
</gene>
<reference evidence="3 4" key="1">
    <citation type="submission" date="2019-07" db="EMBL/GenBank/DDBJ databases">
        <title>Qingshengfaniella alkalisoli gen. nov., sp. nov., isolated from saline soil.</title>
        <authorList>
            <person name="Xu L."/>
            <person name="Huang X.-X."/>
            <person name="Sun J.-Q."/>
        </authorList>
    </citation>
    <scope>NUCLEOTIDE SEQUENCE [LARGE SCALE GENOMIC DNA]</scope>
    <source>
        <strain evidence="3 4">DSM 27279</strain>
    </source>
</reference>
<dbReference type="InterPro" id="IPR029058">
    <property type="entry name" value="AB_hydrolase_fold"/>
</dbReference>
<organism evidence="3 4">
    <name type="scientific">Verticiella sediminum</name>
    <dbReference type="NCBI Taxonomy" id="1247510"/>
    <lineage>
        <taxon>Bacteria</taxon>
        <taxon>Pseudomonadati</taxon>
        <taxon>Pseudomonadota</taxon>
        <taxon>Betaproteobacteria</taxon>
        <taxon>Burkholderiales</taxon>
        <taxon>Alcaligenaceae</taxon>
        <taxon>Verticiella</taxon>
    </lineage>
</organism>
<dbReference type="Pfam" id="PF20434">
    <property type="entry name" value="BD-FAE"/>
    <property type="match status" value="1"/>
</dbReference>
<evidence type="ECO:0000256" key="1">
    <source>
        <dbReference type="ARBA" id="ARBA00022801"/>
    </source>
</evidence>
<dbReference type="Gene3D" id="3.40.50.1820">
    <property type="entry name" value="alpha/beta hydrolase"/>
    <property type="match status" value="1"/>
</dbReference>
<accession>A0A556B222</accession>
<keyword evidence="1 3" id="KW-0378">Hydrolase</keyword>
<sequence length="293" mass="30966">MTAIPALAPIDAENEANYSLRRRHPERGAVYADYAERSARVRREAGALVDVAFGDLPSSRLDLFLPARAQGAPLLVFIHGGYWRALDKHIFSFIAQPYVRAGLAVALPNYALAPAATVTEIVHEVCRSVHWLATEGAQRWGYDAARICVSGHSAGGHMAAYVASLQNPHPWAHRAVGCVAVSGIFDLLPLLPTSINHDLGMDAVEAGGLSVKPEALSCGGLICAAGGLETDGFQAQCQAFGHAAGRAGVPSEVHIMPGRTHFDVLSDMADARHPFHAATLRLACGGRKVAGAT</sequence>
<dbReference type="AlphaFoldDB" id="A0A556B222"/>
<dbReference type="GO" id="GO:0016787">
    <property type="term" value="F:hydrolase activity"/>
    <property type="evidence" value="ECO:0007669"/>
    <property type="project" value="UniProtKB-KW"/>
</dbReference>
<dbReference type="PANTHER" id="PTHR48081:SF33">
    <property type="entry name" value="KYNURENINE FORMAMIDASE"/>
    <property type="match status" value="1"/>
</dbReference>
<dbReference type="OrthoDB" id="9771666at2"/>
<name>A0A556B222_9BURK</name>
<protein>
    <submittedName>
        <fullName evidence="3">Alpha/beta hydrolase</fullName>
    </submittedName>
</protein>
<comment type="caution">
    <text evidence="3">The sequence shown here is derived from an EMBL/GenBank/DDBJ whole genome shotgun (WGS) entry which is preliminary data.</text>
</comment>
<feature type="domain" description="BD-FAE-like" evidence="2">
    <location>
        <begin position="61"/>
        <end position="167"/>
    </location>
</feature>
<dbReference type="RefSeq" id="WP_143946128.1">
    <property type="nucleotide sequence ID" value="NZ_BAABMB010000001.1"/>
</dbReference>
<dbReference type="Proteomes" id="UP000318405">
    <property type="component" value="Unassembled WGS sequence"/>
</dbReference>
<dbReference type="InterPro" id="IPR050300">
    <property type="entry name" value="GDXG_lipolytic_enzyme"/>
</dbReference>
<dbReference type="SUPFAM" id="SSF53474">
    <property type="entry name" value="alpha/beta-Hydrolases"/>
    <property type="match status" value="1"/>
</dbReference>
<evidence type="ECO:0000259" key="2">
    <source>
        <dbReference type="Pfam" id="PF20434"/>
    </source>
</evidence>
<dbReference type="EMBL" id="VLTJ01000001">
    <property type="protein sequence ID" value="TSH99219.1"/>
    <property type="molecule type" value="Genomic_DNA"/>
</dbReference>